<reference evidence="3 4" key="1">
    <citation type="submission" date="2022-06" db="EMBL/GenBank/DDBJ databases">
        <title>Chromosome and plasmid sequencings of Enterobacteriales species co-exiting double carbapenemases.</title>
        <authorList>
            <person name="Fu Y."/>
        </authorList>
    </citation>
    <scope>NUCLEOTIDE SEQUENCE [LARGE SCALE GENOMIC DNA]</scope>
    <source>
        <strain evidence="3 4">21030615019</strain>
    </source>
</reference>
<gene>
    <name evidence="3" type="ORF">NLX89_13895</name>
</gene>
<dbReference type="Pfam" id="PF09669">
    <property type="entry name" value="Phage_pRha"/>
    <property type="match status" value="1"/>
</dbReference>
<dbReference type="RefSeq" id="WP_272671587.1">
    <property type="nucleotide sequence ID" value="NZ_CP145912.1"/>
</dbReference>
<keyword evidence="1" id="KW-0175">Coiled coil</keyword>
<evidence type="ECO:0000256" key="1">
    <source>
        <dbReference type="SAM" id="Coils"/>
    </source>
</evidence>
<accession>A0ABU2IZF1</accession>
<feature type="coiled-coil region" evidence="1">
    <location>
        <begin position="151"/>
        <end position="185"/>
    </location>
</feature>
<sequence>MIVTQQYKDEAPLVAAFGASINVKSSIGNNVMNTLTTTNQVVTMSSREIAKLTGKRHDHVCRDIRTILVALLGGKDADYIRNPDLGYKTNQHVTCLQYESNSPNSWEYHISRRYTEILITGYDIKRRTAVIDRLFELESANRNNTPTLPSAKELALLVIQAEEEKERLQLENKELEHQVEEMKPDVDALTRIAKSEGSLCVTDAAKQLQVKPKSLFDLMSHSKWIYRRLGTAWIAYQDKIQQGLLEHKVTVVKSSTGEDKQVSQVRVTAKGLSKLAKLLNIEVAA</sequence>
<dbReference type="Proteomes" id="UP001252207">
    <property type="component" value="Unassembled WGS sequence"/>
</dbReference>
<comment type="caution">
    <text evidence="3">The sequence shown here is derived from an EMBL/GenBank/DDBJ whole genome shotgun (WGS) entry which is preliminary data.</text>
</comment>
<dbReference type="Pfam" id="PF03374">
    <property type="entry name" value="ANT"/>
    <property type="match status" value="1"/>
</dbReference>
<organism evidence="3 4">
    <name type="scientific">Providencia huaxiensis</name>
    <dbReference type="NCBI Taxonomy" id="2027290"/>
    <lineage>
        <taxon>Bacteria</taxon>
        <taxon>Pseudomonadati</taxon>
        <taxon>Pseudomonadota</taxon>
        <taxon>Gammaproteobacteria</taxon>
        <taxon>Enterobacterales</taxon>
        <taxon>Morganellaceae</taxon>
        <taxon>Providencia</taxon>
    </lineage>
</organism>
<feature type="domain" description="Antirepressor protein C-terminal" evidence="2">
    <location>
        <begin position="176"/>
        <end position="280"/>
    </location>
</feature>
<evidence type="ECO:0000259" key="2">
    <source>
        <dbReference type="Pfam" id="PF03374"/>
    </source>
</evidence>
<keyword evidence="4" id="KW-1185">Reference proteome</keyword>
<dbReference type="GeneID" id="89490854"/>
<dbReference type="InterPro" id="IPR014054">
    <property type="entry name" value="Phage_regulatory_Rha"/>
</dbReference>
<name>A0ABU2IZF1_9GAMM</name>
<evidence type="ECO:0000313" key="4">
    <source>
        <dbReference type="Proteomes" id="UP001252207"/>
    </source>
</evidence>
<dbReference type="InterPro" id="IPR005039">
    <property type="entry name" value="Ant_C"/>
</dbReference>
<proteinExistence type="predicted"/>
<evidence type="ECO:0000313" key="3">
    <source>
        <dbReference type="EMBL" id="MDT0134430.1"/>
    </source>
</evidence>
<protein>
    <submittedName>
        <fullName evidence="3">Phage regulatory protein/antirepressor Ant</fullName>
    </submittedName>
</protein>
<dbReference type="EMBL" id="JANAVW010000001">
    <property type="protein sequence ID" value="MDT0134430.1"/>
    <property type="molecule type" value="Genomic_DNA"/>
</dbReference>